<dbReference type="InterPro" id="IPR058598">
    <property type="entry name" value="Gly_zipper-like_dom"/>
</dbReference>
<evidence type="ECO:0000313" key="3">
    <source>
        <dbReference type="EMBL" id="KHF38172.1"/>
    </source>
</evidence>
<feature type="transmembrane region" description="Helical" evidence="1">
    <location>
        <begin position="100"/>
        <end position="119"/>
    </location>
</feature>
<reference evidence="3 4" key="1">
    <citation type="submission" date="2014-09" db="EMBL/GenBank/DDBJ databases">
        <title>Genome sequencing and annotation of Bacillus Okhensis strain Kh10-101T.</title>
        <authorList>
            <person name="Prakash J.S."/>
        </authorList>
    </citation>
    <scope>NUCLEOTIDE SEQUENCE [LARGE SCALE GENOMIC DNA]</scope>
    <source>
        <strain evidence="4">Kh10-101T</strain>
    </source>
</reference>
<protein>
    <recommendedName>
        <fullName evidence="2">Glycine zipper-like domain-containing protein</fullName>
    </recommendedName>
</protein>
<dbReference type="EMBL" id="JRJU01000049">
    <property type="protein sequence ID" value="KHF38172.1"/>
    <property type="molecule type" value="Genomic_DNA"/>
</dbReference>
<sequence>MNKEQLDELMHVIDNMNERLDNPITKKLQLEKTGHAAEKLFIYGKECEDCRQQFTLLEDQLMQLNNQGNIIEELDINKHRKQVKEILSHLEKKHKVISEGYYLSICMSIGLGPGMIFGLTVFDNIALGMSFGLCIGVAVGVALDANAKKKGLVI</sequence>
<dbReference type="Proteomes" id="UP000030832">
    <property type="component" value="Unassembled WGS sequence"/>
</dbReference>
<accession>A0A0B0IBC6</accession>
<keyword evidence="1" id="KW-1133">Transmembrane helix</keyword>
<organism evidence="3 4">
    <name type="scientific">Halalkalibacter okhensis</name>
    <dbReference type="NCBI Taxonomy" id="333138"/>
    <lineage>
        <taxon>Bacteria</taxon>
        <taxon>Bacillati</taxon>
        <taxon>Bacillota</taxon>
        <taxon>Bacilli</taxon>
        <taxon>Bacillales</taxon>
        <taxon>Bacillaceae</taxon>
        <taxon>Halalkalibacter</taxon>
    </lineage>
</organism>
<evidence type="ECO:0000313" key="4">
    <source>
        <dbReference type="Proteomes" id="UP000030832"/>
    </source>
</evidence>
<dbReference type="Pfam" id="PF26273">
    <property type="entry name" value="Gly_zipper"/>
    <property type="match status" value="1"/>
</dbReference>
<evidence type="ECO:0000259" key="2">
    <source>
        <dbReference type="Pfam" id="PF26273"/>
    </source>
</evidence>
<keyword evidence="4" id="KW-1185">Reference proteome</keyword>
<gene>
    <name evidence="3" type="ORF">LQ50_22965</name>
</gene>
<keyword evidence="1" id="KW-0472">Membrane</keyword>
<dbReference type="RefSeq" id="WP_034633438.1">
    <property type="nucleotide sequence ID" value="NZ_JRJU01000049.1"/>
</dbReference>
<comment type="caution">
    <text evidence="3">The sequence shown here is derived from an EMBL/GenBank/DDBJ whole genome shotgun (WGS) entry which is preliminary data.</text>
</comment>
<feature type="domain" description="Glycine zipper-like" evidence="2">
    <location>
        <begin position="94"/>
        <end position="144"/>
    </location>
</feature>
<feature type="transmembrane region" description="Helical" evidence="1">
    <location>
        <begin position="125"/>
        <end position="143"/>
    </location>
</feature>
<dbReference type="AlphaFoldDB" id="A0A0B0IBC6"/>
<dbReference type="STRING" id="333138.LQ50_22965"/>
<keyword evidence="1" id="KW-0812">Transmembrane</keyword>
<name>A0A0B0IBC6_9BACI</name>
<proteinExistence type="predicted"/>
<evidence type="ECO:0000256" key="1">
    <source>
        <dbReference type="SAM" id="Phobius"/>
    </source>
</evidence>
<dbReference type="eggNOG" id="ENOG50317RV">
    <property type="taxonomic scope" value="Bacteria"/>
</dbReference>